<name>A0ABW5HTZ6_9PSEU</name>
<evidence type="ECO:0008006" key="4">
    <source>
        <dbReference type="Google" id="ProtNLM"/>
    </source>
</evidence>
<evidence type="ECO:0000256" key="1">
    <source>
        <dbReference type="SAM" id="MobiDB-lite"/>
    </source>
</evidence>
<proteinExistence type="predicted"/>
<dbReference type="EMBL" id="JBHUKQ010000007">
    <property type="protein sequence ID" value="MFD2480131.1"/>
    <property type="molecule type" value="Genomic_DNA"/>
</dbReference>
<keyword evidence="3" id="KW-1185">Reference proteome</keyword>
<protein>
    <recommendedName>
        <fullName evidence="4">ATPase</fullName>
    </recommendedName>
</protein>
<sequence length="644" mass="69748">MTEASWHSQRFPPEGASAAEGIRNQLGRPELDLLTILVRESAQNSWDARIGDTTVDYHLDLRIVSPAHAPSWRELLTRRVPAHENLPLRKSLSGSAIRILTVSDRGTTGLGGPTRADNAVVENHDFVSFIRNIGEPRDTELGGGTYGFGKGIFYLLSGPGTVLVHTRCRVAGGYETRLMGCALWKSYAEGEGLSGHRFTGRHWWGAPSPDGVVEPLVGIEAEETAERLGLRQFGDDETGTTVVVIDPDLGERTTEEAGSYLADTIAWNLWPKMLTDSIDHPPMRFSVQCNGITVPVPNPRETSPLDMFVAAHETMRSENGRSLECRKPKAKLGNLGFEKRFLPPFDETPAGAASGIGTTVHHVCLMRTAELVVTYHEGPKPAAEYVSYAGVFRADTALDSTFAASEPPTHDAWHWQSLDGWDKTFVKTTFTRIREAVEELIEVDGRVRASSSEIALGAASRAFSDLVAGSWGNGGASDYRIAFKPAPPPKEPVAAQHTGDLYAPAADNGPVAETVPTGSSADPAAHARPGGRKARVEYLDTPYYEVRAGHLVLIQAFCISAPGAHRCVADLAVTLAGSSSRETDPPRGADEPQFFGWEGPDGALHREMTQVLEGDGQVWRVLVRPAPDTMTEITVVTERAEVLP</sequence>
<reference evidence="3" key="1">
    <citation type="journal article" date="2019" name="Int. J. Syst. Evol. Microbiol.">
        <title>The Global Catalogue of Microorganisms (GCM) 10K type strain sequencing project: providing services to taxonomists for standard genome sequencing and annotation.</title>
        <authorList>
            <consortium name="The Broad Institute Genomics Platform"/>
            <consortium name="The Broad Institute Genome Sequencing Center for Infectious Disease"/>
            <person name="Wu L."/>
            <person name="Ma J."/>
        </authorList>
    </citation>
    <scope>NUCLEOTIDE SEQUENCE [LARGE SCALE GENOMIC DNA]</scope>
    <source>
        <strain evidence="3">CGMCC 4.7638</strain>
    </source>
</reference>
<dbReference type="RefSeq" id="WP_344282791.1">
    <property type="nucleotide sequence ID" value="NZ_BAAAHV010000021.1"/>
</dbReference>
<comment type="caution">
    <text evidence="2">The sequence shown here is derived from an EMBL/GenBank/DDBJ whole genome shotgun (WGS) entry which is preliminary data.</text>
</comment>
<gene>
    <name evidence="2" type="ORF">ACFSUT_07605</name>
</gene>
<accession>A0ABW5HTZ6</accession>
<organism evidence="2 3">
    <name type="scientific">Amycolatopsis albidoflavus</name>
    <dbReference type="NCBI Taxonomy" id="102226"/>
    <lineage>
        <taxon>Bacteria</taxon>
        <taxon>Bacillati</taxon>
        <taxon>Actinomycetota</taxon>
        <taxon>Actinomycetes</taxon>
        <taxon>Pseudonocardiales</taxon>
        <taxon>Pseudonocardiaceae</taxon>
        <taxon>Amycolatopsis</taxon>
    </lineage>
</organism>
<dbReference type="Proteomes" id="UP001597542">
    <property type="component" value="Unassembled WGS sequence"/>
</dbReference>
<evidence type="ECO:0000313" key="2">
    <source>
        <dbReference type="EMBL" id="MFD2480131.1"/>
    </source>
</evidence>
<evidence type="ECO:0000313" key="3">
    <source>
        <dbReference type="Proteomes" id="UP001597542"/>
    </source>
</evidence>
<feature type="region of interest" description="Disordered" evidence="1">
    <location>
        <begin position="504"/>
        <end position="532"/>
    </location>
</feature>